<dbReference type="PROSITE" id="PS51707">
    <property type="entry name" value="CYTH"/>
    <property type="match status" value="1"/>
</dbReference>
<dbReference type="SMART" id="SM01118">
    <property type="entry name" value="CYTH"/>
    <property type="match status" value="1"/>
</dbReference>
<dbReference type="PROSITE" id="PS51708">
    <property type="entry name" value="CHAD"/>
    <property type="match status" value="1"/>
</dbReference>
<dbReference type="PANTHER" id="PTHR39569:SF1">
    <property type="entry name" value="INORGANIC TRIPHOSPHATASE"/>
    <property type="match status" value="1"/>
</dbReference>
<dbReference type="EMBL" id="NHRY01000260">
    <property type="protein sequence ID" value="PPQ27352.1"/>
    <property type="molecule type" value="Genomic_DNA"/>
</dbReference>
<dbReference type="Pfam" id="PF05235">
    <property type="entry name" value="CHAD"/>
    <property type="match status" value="1"/>
</dbReference>
<dbReference type="Gene3D" id="1.40.20.10">
    <property type="entry name" value="CHAD domain"/>
    <property type="match status" value="1"/>
</dbReference>
<dbReference type="InterPro" id="IPR039013">
    <property type="entry name" value="YgiF"/>
</dbReference>
<dbReference type="GO" id="GO:0050355">
    <property type="term" value="F:inorganic triphosphate phosphatase activity"/>
    <property type="evidence" value="ECO:0007669"/>
    <property type="project" value="InterPro"/>
</dbReference>
<dbReference type="PANTHER" id="PTHR39569">
    <property type="entry name" value="INORGANIC TRIPHOSPHATASE"/>
    <property type="match status" value="1"/>
</dbReference>
<evidence type="ECO:0000313" key="4">
    <source>
        <dbReference type="Proteomes" id="UP000239724"/>
    </source>
</evidence>
<dbReference type="AlphaFoldDB" id="A0A2S6MYB3"/>
<evidence type="ECO:0000313" key="3">
    <source>
        <dbReference type="EMBL" id="PPQ27352.1"/>
    </source>
</evidence>
<evidence type="ECO:0000259" key="2">
    <source>
        <dbReference type="PROSITE" id="PS51708"/>
    </source>
</evidence>
<dbReference type="GO" id="GO:0046872">
    <property type="term" value="F:metal ion binding"/>
    <property type="evidence" value="ECO:0007669"/>
    <property type="project" value="TreeGrafter"/>
</dbReference>
<dbReference type="InterPro" id="IPR023577">
    <property type="entry name" value="CYTH_domain"/>
</dbReference>
<dbReference type="InterPro" id="IPR033469">
    <property type="entry name" value="CYTH-like_dom_sf"/>
</dbReference>
<dbReference type="Proteomes" id="UP000239724">
    <property type="component" value="Unassembled WGS sequence"/>
</dbReference>
<feature type="domain" description="CYTH" evidence="1">
    <location>
        <begin position="14"/>
        <end position="212"/>
    </location>
</feature>
<keyword evidence="4" id="KW-1185">Reference proteome</keyword>
<comment type="caution">
    <text evidence="3">The sequence shown here is derived from an EMBL/GenBank/DDBJ whole genome shotgun (WGS) entry which is preliminary data.</text>
</comment>
<dbReference type="Pfam" id="PF01928">
    <property type="entry name" value="CYTH"/>
    <property type="match status" value="1"/>
</dbReference>
<protein>
    <recommendedName>
        <fullName evidence="5">Inorganic triphosphatase</fullName>
    </recommendedName>
</protein>
<dbReference type="SMART" id="SM00880">
    <property type="entry name" value="CHAD"/>
    <property type="match status" value="1"/>
</dbReference>
<proteinExistence type="predicted"/>
<gene>
    <name evidence="3" type="ORF">CCS01_27790</name>
</gene>
<evidence type="ECO:0000259" key="1">
    <source>
        <dbReference type="PROSITE" id="PS51707"/>
    </source>
</evidence>
<sequence length="511" mass="55897">MTQQPSVASVPDPPRELELKLVVPAECTAALVAAVAARAGGETPPPRHELTSYFDTPDEAIARSGLSLRVRCADGRHIQTVKAGRSNGAAADRDEFEWPMEASEPDLGLLAGTRLADRLPPGLAVKPVVSTDIRRTIHTVRLDAGTVVEAALDEGVIKAGKASTPVHELELELKQGTPAALFRWALALHAAVPFTIESESKAARGYRLRHNQKPAVRKAWDIVLPRTIRAAEAFRRIVGAGLGHLLANQQAALSGDAEGVHQMRVAIRRLRAALALFAPCLEPYAAARFQAELRRVGQVFGQARDWDVFCLQVLPEAMRDPDTAGWCDLLQPPAHAERQAAHRQFAAHVTAPAFTALALGMAAWVEQDAVPGNAALHKLMVDLAPRLLDRMARKVHRRGRRLPHASDADRHALRKSLKKLRYGVDYLRSLYPDEAVDAYLQRCKKLQKLLGEMNDAVTAPGLADRLGNGSRPDLVPAVGALTQQLGRRHDAALDRLARRWKRFRGQAPFWA</sequence>
<dbReference type="SUPFAM" id="SSF55154">
    <property type="entry name" value="CYTH-like phosphatases"/>
    <property type="match status" value="1"/>
</dbReference>
<dbReference type="OrthoDB" id="9777271at2"/>
<evidence type="ECO:0008006" key="5">
    <source>
        <dbReference type="Google" id="ProtNLM"/>
    </source>
</evidence>
<dbReference type="InterPro" id="IPR038186">
    <property type="entry name" value="CHAD_dom_sf"/>
</dbReference>
<dbReference type="CDD" id="cd07756">
    <property type="entry name" value="CYTH-like_Pase_CHAD"/>
    <property type="match status" value="1"/>
</dbReference>
<dbReference type="InterPro" id="IPR007899">
    <property type="entry name" value="CHAD_dom"/>
</dbReference>
<feature type="domain" description="CHAD" evidence="2">
    <location>
        <begin position="227"/>
        <end position="511"/>
    </location>
</feature>
<reference evidence="3 4" key="1">
    <citation type="journal article" date="2018" name="Arch. Microbiol.">
        <title>New insights into the metabolic potential of the phototrophic purple bacterium Rhodopila globiformis DSM 161(T) from its draft genome sequence and evidence for a vanadium-dependent nitrogenase.</title>
        <authorList>
            <person name="Imhoff J.F."/>
            <person name="Rahn T."/>
            <person name="Kunzel S."/>
            <person name="Neulinger S.C."/>
        </authorList>
    </citation>
    <scope>NUCLEOTIDE SEQUENCE [LARGE SCALE GENOMIC DNA]</scope>
    <source>
        <strain evidence="3 4">DSM 161</strain>
    </source>
</reference>
<organism evidence="3 4">
    <name type="scientific">Rhodopila globiformis</name>
    <name type="common">Rhodopseudomonas globiformis</name>
    <dbReference type="NCBI Taxonomy" id="1071"/>
    <lineage>
        <taxon>Bacteria</taxon>
        <taxon>Pseudomonadati</taxon>
        <taxon>Pseudomonadota</taxon>
        <taxon>Alphaproteobacteria</taxon>
        <taxon>Acetobacterales</taxon>
        <taxon>Acetobacteraceae</taxon>
        <taxon>Rhodopila</taxon>
    </lineage>
</organism>
<dbReference type="Gene3D" id="2.40.320.10">
    <property type="entry name" value="Hypothetical Protein Pfu-838710-001"/>
    <property type="match status" value="1"/>
</dbReference>
<name>A0A2S6MYB3_RHOGL</name>
<dbReference type="RefSeq" id="WP_104522082.1">
    <property type="nucleotide sequence ID" value="NZ_NHRY01000260.1"/>
</dbReference>
<accession>A0A2S6MYB3</accession>